<dbReference type="Proteomes" id="UP000217199">
    <property type="component" value="Unassembled WGS sequence"/>
</dbReference>
<dbReference type="GO" id="GO:0008299">
    <property type="term" value="P:isoprenoid biosynthetic process"/>
    <property type="evidence" value="ECO:0007669"/>
    <property type="project" value="UniProtKB-ARBA"/>
</dbReference>
<evidence type="ECO:0000256" key="3">
    <source>
        <dbReference type="ARBA" id="ARBA00022723"/>
    </source>
</evidence>
<dbReference type="InParanoid" id="A0A286UIW9"/>
<dbReference type="SFLD" id="SFLDG01020">
    <property type="entry name" value="Terpene_Cyclase_Like_2"/>
    <property type="match status" value="1"/>
</dbReference>
<proteinExistence type="inferred from homology"/>
<organism evidence="7 8">
    <name type="scientific">Pyrrhoderma noxium</name>
    <dbReference type="NCBI Taxonomy" id="2282107"/>
    <lineage>
        <taxon>Eukaryota</taxon>
        <taxon>Fungi</taxon>
        <taxon>Dikarya</taxon>
        <taxon>Basidiomycota</taxon>
        <taxon>Agaricomycotina</taxon>
        <taxon>Agaricomycetes</taxon>
        <taxon>Hymenochaetales</taxon>
        <taxon>Hymenochaetaceae</taxon>
        <taxon>Pyrrhoderma</taxon>
    </lineage>
</organism>
<dbReference type="OrthoDB" id="6486656at2759"/>
<evidence type="ECO:0000256" key="4">
    <source>
        <dbReference type="ARBA" id="ARBA00022842"/>
    </source>
</evidence>
<reference evidence="7 8" key="1">
    <citation type="journal article" date="2017" name="Mol. Ecol.">
        <title>Comparative and population genomic landscape of Phellinus noxius: A hypervariable fungus causing root rot in trees.</title>
        <authorList>
            <person name="Chung C.L."/>
            <person name="Lee T.J."/>
            <person name="Akiba M."/>
            <person name="Lee H.H."/>
            <person name="Kuo T.H."/>
            <person name="Liu D."/>
            <person name="Ke H.M."/>
            <person name="Yokoi T."/>
            <person name="Roa M.B."/>
            <person name="Lu M.J."/>
            <person name="Chang Y.Y."/>
            <person name="Ann P.J."/>
            <person name="Tsai J.N."/>
            <person name="Chen C.Y."/>
            <person name="Tzean S.S."/>
            <person name="Ota Y."/>
            <person name="Hattori T."/>
            <person name="Sahashi N."/>
            <person name="Liou R.F."/>
            <person name="Kikuchi T."/>
            <person name="Tsai I.J."/>
        </authorList>
    </citation>
    <scope>NUCLEOTIDE SEQUENCE [LARGE SCALE GENOMIC DNA]</scope>
    <source>
        <strain evidence="7 8">FFPRI411160</strain>
    </source>
</reference>
<dbReference type="EC" id="4.2.3.-" evidence="6"/>
<name>A0A286UIW9_9AGAM</name>
<gene>
    <name evidence="7" type="ORF">PNOK_0438300</name>
</gene>
<dbReference type="SUPFAM" id="SSF48576">
    <property type="entry name" value="Terpenoid synthases"/>
    <property type="match status" value="1"/>
</dbReference>
<dbReference type="InterPro" id="IPR034686">
    <property type="entry name" value="Terpene_cyclase-like_2"/>
</dbReference>
<dbReference type="InterPro" id="IPR008949">
    <property type="entry name" value="Isoprenoid_synthase_dom_sf"/>
</dbReference>
<comment type="similarity">
    <text evidence="2 6">Belongs to the terpene synthase family.</text>
</comment>
<evidence type="ECO:0000256" key="2">
    <source>
        <dbReference type="ARBA" id="ARBA00006333"/>
    </source>
</evidence>
<dbReference type="Gene3D" id="1.10.600.10">
    <property type="entry name" value="Farnesyl Diphosphate Synthase"/>
    <property type="match status" value="1"/>
</dbReference>
<dbReference type="PANTHER" id="PTHR35201:SF4">
    <property type="entry name" value="BETA-PINACENE SYNTHASE-RELATED"/>
    <property type="match status" value="1"/>
</dbReference>
<dbReference type="SFLD" id="SFLDS00005">
    <property type="entry name" value="Isoprenoid_Synthase_Type_I"/>
    <property type="match status" value="1"/>
</dbReference>
<comment type="caution">
    <text evidence="7">The sequence shown here is derived from an EMBL/GenBank/DDBJ whole genome shotgun (WGS) entry which is preliminary data.</text>
</comment>
<evidence type="ECO:0000256" key="1">
    <source>
        <dbReference type="ARBA" id="ARBA00001946"/>
    </source>
</evidence>
<protein>
    <recommendedName>
        <fullName evidence="6">Terpene synthase</fullName>
        <ecNumber evidence="6">4.2.3.-</ecNumber>
    </recommendedName>
</protein>
<dbReference type="AlphaFoldDB" id="A0A286UIW9"/>
<keyword evidence="5 6" id="KW-0456">Lyase</keyword>
<evidence type="ECO:0000313" key="8">
    <source>
        <dbReference type="Proteomes" id="UP000217199"/>
    </source>
</evidence>
<dbReference type="Pfam" id="PF19086">
    <property type="entry name" value="Terpene_syn_C_2"/>
    <property type="match status" value="1"/>
</dbReference>
<dbReference type="EMBL" id="NBII01000004">
    <property type="protein sequence ID" value="PAV19449.1"/>
    <property type="molecule type" value="Genomic_DNA"/>
</dbReference>
<keyword evidence="3 6" id="KW-0479">Metal-binding</keyword>
<keyword evidence="4 6" id="KW-0460">Magnesium</keyword>
<keyword evidence="8" id="KW-1185">Reference proteome</keyword>
<comment type="cofactor">
    <cofactor evidence="1 6">
        <name>Mg(2+)</name>
        <dbReference type="ChEBI" id="CHEBI:18420"/>
    </cofactor>
</comment>
<evidence type="ECO:0000313" key="7">
    <source>
        <dbReference type="EMBL" id="PAV19449.1"/>
    </source>
</evidence>
<dbReference type="PANTHER" id="PTHR35201">
    <property type="entry name" value="TERPENE SYNTHASE"/>
    <property type="match status" value="1"/>
</dbReference>
<accession>A0A286UIW9</accession>
<evidence type="ECO:0000256" key="5">
    <source>
        <dbReference type="ARBA" id="ARBA00023239"/>
    </source>
</evidence>
<dbReference type="GO" id="GO:0010333">
    <property type="term" value="F:terpene synthase activity"/>
    <property type="evidence" value="ECO:0007669"/>
    <property type="project" value="InterPro"/>
</dbReference>
<dbReference type="GO" id="GO:0046872">
    <property type="term" value="F:metal ion binding"/>
    <property type="evidence" value="ECO:0007669"/>
    <property type="project" value="UniProtKB-KW"/>
</dbReference>
<sequence>MLYLPETMANWPWPRAINPHYEEVKSETNSWFHSFKAFNKKSQYAFDKCDFARLAALAYPWVSKEHLRTGCDLMNLFFVVDEYTDVEPEPVVREMVNIVIDALNNPHKPRPEGEILLGEVAKQFWELAIKTASPSSQRHFLESFTAYLNSVIQQAADRDNDTIRSIESYFENRRENIGARPSYVPMELDLDLPDEVFYHPVIVELSVHIADLIILDNDIASYNKEQATGDDRHNILTVVMHNMSTDFEGAMKWVVEYHSEVQQKFLDGLKRVPSWGRDMDRQVQQYLYGLANWPRCNDCWNFESGRYFGNKGLEYQKTRLVPLLPKVQGTDREVHLRRENVVIPLVEEMDRALPQVKVF</sequence>
<evidence type="ECO:0000256" key="6">
    <source>
        <dbReference type="RuleBase" id="RU366034"/>
    </source>
</evidence>